<proteinExistence type="predicted"/>
<gene>
    <name evidence="1" type="ORF">Csp_A02440</name>
</gene>
<sequence>MINIWPIGDYKLCYSNWVYDLFDSFQNRFAGTAPTSEEITAEMDILGYNCLQNQGLDAAAASNCEVMLAADSFGYEVIKELA</sequence>
<protein>
    <submittedName>
        <fullName evidence="1">Uncharacterized protein</fullName>
    </submittedName>
</protein>
<evidence type="ECO:0000313" key="1">
    <source>
        <dbReference type="EMBL" id="CBA27470.1"/>
    </source>
</evidence>
<dbReference type="EMBL" id="FN543104">
    <property type="protein sequence ID" value="CBA27470.1"/>
    <property type="molecule type" value="Genomic_DNA"/>
</dbReference>
<name>C9Y7Z3_CURXX</name>
<organism evidence="1">
    <name type="scientific">Curvibacter symbiont subsp. Hydra magnipapillata</name>
    <dbReference type="NCBI Taxonomy" id="667019"/>
    <lineage>
        <taxon>Bacteria</taxon>
        <taxon>Pseudomonadati</taxon>
        <taxon>Pseudomonadota</taxon>
        <taxon>Betaproteobacteria</taxon>
        <taxon>Burkholderiales</taxon>
        <taxon>Comamonadaceae</taxon>
        <taxon>Curvibacter</taxon>
    </lineage>
</organism>
<accession>C9Y7Z3</accession>
<reference evidence="1" key="1">
    <citation type="journal article" date="2010" name="Nature">
        <title>The dynamic genome of Hydra.</title>
        <authorList>
            <person name="Chapman J.A."/>
            <person name="Kirkness E.F."/>
            <person name="Simakov O."/>
            <person name="Hampson S.E."/>
            <person name="Mitros T."/>
            <person name="Weinmaier T."/>
            <person name="Rattei T."/>
            <person name="Balasubramanian P.G."/>
            <person name="Borman J."/>
            <person name="Busam D."/>
            <person name="Disbennett K."/>
            <person name="Pfannkoch C."/>
            <person name="Sumin N."/>
            <person name="Sutton G."/>
            <person name="Viswanathan L."/>
            <person name="Walenz B."/>
            <person name="Goodstein D.M."/>
            <person name="Hellsten U."/>
            <person name="Kawashima T."/>
            <person name="Prochnik S.E."/>
            <person name="Putnam N.H."/>
            <person name="Shu S."/>
            <person name="Blumberg B."/>
            <person name="Dana C.E."/>
            <person name="Gee L."/>
            <person name="Kibler D.F."/>
            <person name="Law L."/>
            <person name="Lindgens D."/>
            <person name="Martinez D.E."/>
            <person name="Peng J."/>
            <person name="Wigge P.A."/>
            <person name="Bertulat B."/>
            <person name="Guder C."/>
            <person name="Nakamura Y."/>
            <person name="Ozbek S."/>
            <person name="Watanabe H."/>
            <person name="Khalturin K."/>
            <person name="Hemmrich G."/>
            <person name="Franke A."/>
            <person name="Augustin R."/>
            <person name="Fraune S."/>
            <person name="Hayakawa E."/>
            <person name="Hayakawa S."/>
            <person name="Hirose M."/>
            <person name="Hwang J."/>
            <person name="Ikeo K."/>
            <person name="Nishimiya-Fujisawa C."/>
            <person name="Ogura A."/>
            <person name="Takahashi T."/>
            <person name="Steinmetz P.R."/>
            <person name="Zhang X."/>
            <person name="Aufschnaiter R."/>
            <person name="Eder M.K."/>
            <person name="Gorny A.K."/>
            <person name="Salvenmoser W."/>
            <person name="Heimberg A.M."/>
            <person name="Wheeler B.M."/>
            <person name="Peterson K.J."/>
            <person name="Boettger A."/>
            <person name="Tischler P."/>
            <person name="Wolf A."/>
            <person name="Gojobori T."/>
            <person name="Remington K.A."/>
            <person name="Strausberg R.L."/>
            <person name="Venter J."/>
            <person name="Technau U."/>
            <person name="Hobmayer B."/>
            <person name="Bosch T.C."/>
            <person name="Holstein T.W."/>
            <person name="Fujisawa T."/>
            <person name="Bode H.R."/>
            <person name="David C.N."/>
            <person name="Rokhsar D.S."/>
            <person name="Steele R.E."/>
        </authorList>
    </citation>
    <scope>NUCLEOTIDE SEQUENCE</scope>
</reference>
<dbReference type="AlphaFoldDB" id="C9Y7Z3"/>